<evidence type="ECO:0000313" key="2">
    <source>
        <dbReference type="Proteomes" id="UP000265520"/>
    </source>
</evidence>
<dbReference type="EMBL" id="LXQA010050427">
    <property type="protein sequence ID" value="MCI02864.1"/>
    <property type="molecule type" value="Genomic_DNA"/>
</dbReference>
<evidence type="ECO:0000313" key="1">
    <source>
        <dbReference type="EMBL" id="MCI02864.1"/>
    </source>
</evidence>
<reference evidence="1 2" key="1">
    <citation type="journal article" date="2018" name="Front. Plant Sci.">
        <title>Red Clover (Trifolium pratense) and Zigzag Clover (T. medium) - A Picture of Genomic Similarities and Differences.</title>
        <authorList>
            <person name="Dluhosova J."/>
            <person name="Istvanek J."/>
            <person name="Nedelnik J."/>
            <person name="Repkova J."/>
        </authorList>
    </citation>
    <scope>NUCLEOTIDE SEQUENCE [LARGE SCALE GENOMIC DNA]</scope>
    <source>
        <strain evidence="2">cv. 10/8</strain>
        <tissue evidence="1">Leaf</tissue>
    </source>
</reference>
<protein>
    <submittedName>
        <fullName evidence="1">Uncharacterized protein</fullName>
    </submittedName>
</protein>
<sequence length="129" mass="14068">PASAAQNSATADDVLVEIHDNLKPLVAPKPIKVDVVPVVNNDCPKPHATTSTSFSMALHNVRDEIVWGDIHKQEVVVDGKHLANENHESDSESVFQQIDKQAVTQTQTINDVISEDGEEVIIIPETQIT</sequence>
<accession>A0A392NTY8</accession>
<name>A0A392NTY8_9FABA</name>
<organism evidence="1 2">
    <name type="scientific">Trifolium medium</name>
    <dbReference type="NCBI Taxonomy" id="97028"/>
    <lineage>
        <taxon>Eukaryota</taxon>
        <taxon>Viridiplantae</taxon>
        <taxon>Streptophyta</taxon>
        <taxon>Embryophyta</taxon>
        <taxon>Tracheophyta</taxon>
        <taxon>Spermatophyta</taxon>
        <taxon>Magnoliopsida</taxon>
        <taxon>eudicotyledons</taxon>
        <taxon>Gunneridae</taxon>
        <taxon>Pentapetalae</taxon>
        <taxon>rosids</taxon>
        <taxon>fabids</taxon>
        <taxon>Fabales</taxon>
        <taxon>Fabaceae</taxon>
        <taxon>Papilionoideae</taxon>
        <taxon>50 kb inversion clade</taxon>
        <taxon>NPAAA clade</taxon>
        <taxon>Hologalegina</taxon>
        <taxon>IRL clade</taxon>
        <taxon>Trifolieae</taxon>
        <taxon>Trifolium</taxon>
    </lineage>
</organism>
<dbReference type="Proteomes" id="UP000265520">
    <property type="component" value="Unassembled WGS sequence"/>
</dbReference>
<proteinExistence type="predicted"/>
<dbReference type="AlphaFoldDB" id="A0A392NTY8"/>
<comment type="caution">
    <text evidence="1">The sequence shown here is derived from an EMBL/GenBank/DDBJ whole genome shotgun (WGS) entry which is preliminary data.</text>
</comment>
<keyword evidence="2" id="KW-1185">Reference proteome</keyword>
<feature type="non-terminal residue" evidence="1">
    <location>
        <position position="1"/>
    </location>
</feature>